<dbReference type="Proteomes" id="UP001277972">
    <property type="component" value="Unassembled WGS sequence"/>
</dbReference>
<evidence type="ECO:0000313" key="1">
    <source>
        <dbReference type="EMBL" id="MDX8044441.1"/>
    </source>
</evidence>
<keyword evidence="2" id="KW-1185">Reference proteome</keyword>
<name>A0ACC6M0I5_9BACI</name>
<evidence type="ECO:0000313" key="2">
    <source>
        <dbReference type="Proteomes" id="UP001277972"/>
    </source>
</evidence>
<comment type="caution">
    <text evidence="1">The sequence shown here is derived from an EMBL/GenBank/DDBJ whole genome shotgun (WGS) entry which is preliminary data.</text>
</comment>
<proteinExistence type="predicted"/>
<reference evidence="1" key="1">
    <citation type="submission" date="2023-11" db="EMBL/GenBank/DDBJ databases">
        <title>Gracilibacillus pellucida a moderately halophilic bacterium isolated from saline soil in Xinjiang province.</title>
        <authorList>
            <person name="Zhang Z."/>
            <person name="Tan F."/>
            <person name="Wang Y."/>
            <person name="Xia M."/>
        </authorList>
    </citation>
    <scope>NUCLEOTIDE SEQUENCE</scope>
    <source>
        <strain evidence="1">S3-1-1</strain>
    </source>
</reference>
<dbReference type="EMBL" id="JAWZSR010000001">
    <property type="protein sequence ID" value="MDX8044441.1"/>
    <property type="molecule type" value="Genomic_DNA"/>
</dbReference>
<organism evidence="1 2">
    <name type="scientific">Gracilibacillus pellucidus</name>
    <dbReference type="NCBI Taxonomy" id="3095368"/>
    <lineage>
        <taxon>Bacteria</taxon>
        <taxon>Bacillati</taxon>
        <taxon>Bacillota</taxon>
        <taxon>Bacilli</taxon>
        <taxon>Bacillales</taxon>
        <taxon>Bacillaceae</taxon>
        <taxon>Gracilibacillus</taxon>
    </lineage>
</organism>
<sequence length="275" mass="31379">MKQLLLSEWIRLWKRKTTWIAFLSIPLILIAAAKYLVSQNNVVSTKLPQYTVAWNFPVMGLAEMLITVFQGIIILIVVFSVTEEIRTGQIRMVLLRSYSYTEILFAKYIVIIGVILLFFTVYFIGSHIVGIIFFPMVDKFSLFYHQELATPIVGLMYNVRFYGIACLTAIAIISVMFFIAVVCRTTTAAIGVSIGFIIFTLGYPTMLSYFHELFGNELFVKLYFTSITMIQFEGITRILGESGNEAGWNYSVIAIYISLFTVSTFIAMNKKDYFI</sequence>
<protein>
    <submittedName>
        <fullName evidence="1">ABC transporter permease</fullName>
    </submittedName>
</protein>
<accession>A0ACC6M0I5</accession>
<gene>
    <name evidence="1" type="ORF">SH601_00440</name>
</gene>